<dbReference type="GO" id="GO:0003723">
    <property type="term" value="F:RNA binding"/>
    <property type="evidence" value="ECO:0007669"/>
    <property type="project" value="UniProtKB-UniRule"/>
</dbReference>
<dbReference type="CDD" id="cd12446">
    <property type="entry name" value="RRM_RBM25"/>
    <property type="match status" value="1"/>
</dbReference>
<proteinExistence type="predicted"/>
<evidence type="ECO:0000313" key="4">
    <source>
        <dbReference type="EMBL" id="JAC65459.1"/>
    </source>
</evidence>
<dbReference type="InterPro" id="IPR012677">
    <property type="entry name" value="Nucleotide-bd_a/b_plait_sf"/>
</dbReference>
<dbReference type="PANTHER" id="PTHR47334">
    <property type="entry name" value="SPLICING FACTOR PWI DOMAIN-CONTAINING PROTEIN / RNA RECOGNITION MOTIF (RRM)-CONTAINING PROTEIN"/>
    <property type="match status" value="1"/>
</dbReference>
<feature type="region of interest" description="Disordered" evidence="2">
    <location>
        <begin position="1"/>
        <end position="98"/>
    </location>
</feature>
<protein>
    <submittedName>
        <fullName evidence="4">Rna-binding protein 25-like isoform x1</fullName>
    </submittedName>
</protein>
<dbReference type="SUPFAM" id="SSF54928">
    <property type="entry name" value="RNA-binding domain, RBD"/>
    <property type="match status" value="1"/>
</dbReference>
<dbReference type="EMBL" id="GBEZ01021278">
    <property type="protein sequence ID" value="JAC65459.1"/>
    <property type="molecule type" value="Transcribed_RNA"/>
</dbReference>
<keyword evidence="1" id="KW-0694">RNA-binding</keyword>
<dbReference type="SMART" id="SM00360">
    <property type="entry name" value="RRM"/>
    <property type="match status" value="1"/>
</dbReference>
<evidence type="ECO:0000256" key="2">
    <source>
        <dbReference type="SAM" id="MobiDB-lite"/>
    </source>
</evidence>
<reference evidence="4" key="1">
    <citation type="submission" date="2014-05" db="EMBL/GenBank/DDBJ databases">
        <title>The transcriptome of the halophilic microalga Tetraselmis sp. GSL018 isolated from the Great Salt Lake, Utah.</title>
        <authorList>
            <person name="Jinkerson R.E."/>
            <person name="D'Adamo S."/>
            <person name="Posewitz M.C."/>
        </authorList>
    </citation>
    <scope>NUCLEOTIDE SEQUENCE</scope>
    <source>
        <strain evidence="4">GSL018</strain>
    </source>
</reference>
<dbReference type="PROSITE" id="PS50102">
    <property type="entry name" value="RRM"/>
    <property type="match status" value="1"/>
</dbReference>
<organism evidence="4">
    <name type="scientific">Tetraselmis sp. GSL018</name>
    <dbReference type="NCBI Taxonomy" id="582737"/>
    <lineage>
        <taxon>Eukaryota</taxon>
        <taxon>Viridiplantae</taxon>
        <taxon>Chlorophyta</taxon>
        <taxon>core chlorophytes</taxon>
        <taxon>Chlorodendrophyceae</taxon>
        <taxon>Chlorodendrales</taxon>
        <taxon>Chlorodendraceae</taxon>
        <taxon>Tetraselmis</taxon>
    </lineage>
</organism>
<feature type="compositionally biased region" description="Low complexity" evidence="2">
    <location>
        <begin position="16"/>
        <end position="31"/>
    </location>
</feature>
<sequence>MNPSGPPPSFPPPPVYGSQPQYSLPPQQYHQAQFYAPPPYVTGTPPGPPAPLRPTLVAPPVPSLGQYLRPAAPAPRVGSAAPSTSVPPAASSLPPPVPRSTTLYVGKIPASVSEDLLRELLQLCGQVKSWSRHSDPETKQLKAFGFCEMQDAEGVLRALRLLNGREVHVNAEVH</sequence>
<gene>
    <name evidence="4" type="ORF">TSPGSL018_15990</name>
</gene>
<accession>A0A061R3W8</accession>
<evidence type="ECO:0000256" key="1">
    <source>
        <dbReference type="PROSITE-ProRule" id="PRU00176"/>
    </source>
</evidence>
<feature type="compositionally biased region" description="Pro residues" evidence="2">
    <location>
        <begin position="36"/>
        <end position="62"/>
    </location>
</feature>
<dbReference type="InterPro" id="IPR000504">
    <property type="entry name" value="RRM_dom"/>
</dbReference>
<dbReference type="InterPro" id="IPR035979">
    <property type="entry name" value="RBD_domain_sf"/>
</dbReference>
<dbReference type="InterPro" id="IPR053294">
    <property type="entry name" value="RBM_PWI_domain"/>
</dbReference>
<name>A0A061R3W8_9CHLO</name>
<dbReference type="InterPro" id="IPR034268">
    <property type="entry name" value="RBM25_RRM"/>
</dbReference>
<dbReference type="PANTHER" id="PTHR47334:SF2">
    <property type="entry name" value="RNA-BINDING MOTIF PROTEIN 25"/>
    <property type="match status" value="1"/>
</dbReference>
<feature type="compositionally biased region" description="Low complexity" evidence="2">
    <location>
        <begin position="79"/>
        <end position="92"/>
    </location>
</feature>
<evidence type="ECO:0000259" key="3">
    <source>
        <dbReference type="PROSITE" id="PS50102"/>
    </source>
</evidence>
<dbReference type="Pfam" id="PF00076">
    <property type="entry name" value="RRM_1"/>
    <property type="match status" value="1"/>
</dbReference>
<feature type="compositionally biased region" description="Pro residues" evidence="2">
    <location>
        <begin position="1"/>
        <end position="15"/>
    </location>
</feature>
<feature type="domain" description="RRM" evidence="3">
    <location>
        <begin position="101"/>
        <end position="174"/>
    </location>
</feature>
<dbReference type="Gene3D" id="3.30.70.330">
    <property type="match status" value="1"/>
</dbReference>
<dbReference type="AlphaFoldDB" id="A0A061R3W8"/>